<evidence type="ECO:0000313" key="7">
    <source>
        <dbReference type="EMBL" id="TDP58459.1"/>
    </source>
</evidence>
<dbReference type="OrthoDB" id="9801525at2"/>
<dbReference type="RefSeq" id="WP_133527970.1">
    <property type="nucleotide sequence ID" value="NZ_CALCQM010000018.1"/>
</dbReference>
<dbReference type="PROSITE" id="PS51257">
    <property type="entry name" value="PROKAR_LIPOPROTEIN"/>
    <property type="match status" value="1"/>
</dbReference>
<comment type="similarity">
    <text evidence="1">Belongs to the ribonucleoside diphosphate reductase class-2 family.</text>
</comment>
<dbReference type="GO" id="GO:0000166">
    <property type="term" value="F:nucleotide binding"/>
    <property type="evidence" value="ECO:0007669"/>
    <property type="project" value="UniProtKB-KW"/>
</dbReference>
<dbReference type="InterPro" id="IPR024434">
    <property type="entry name" value="TSCPD_dom"/>
</dbReference>
<evidence type="ECO:0000259" key="6">
    <source>
        <dbReference type="Pfam" id="PF12637"/>
    </source>
</evidence>
<dbReference type="Pfam" id="PF12637">
    <property type="entry name" value="TSCPD"/>
    <property type="match status" value="1"/>
</dbReference>
<keyword evidence="3" id="KW-0237">DNA synthesis</keyword>
<reference evidence="7 8" key="1">
    <citation type="submission" date="2019-03" db="EMBL/GenBank/DDBJ databases">
        <title>Genomic Encyclopedia of Type Strains, Phase IV (KMG-IV): sequencing the most valuable type-strain genomes for metagenomic binning, comparative biology and taxonomic classification.</title>
        <authorList>
            <person name="Goeker M."/>
        </authorList>
    </citation>
    <scope>NUCLEOTIDE SEQUENCE [LARGE SCALE GENOMIC DNA]</scope>
    <source>
        <strain evidence="7 8">DSM 28287</strain>
    </source>
</reference>
<dbReference type="InterPro" id="IPR023806">
    <property type="entry name" value="CHP03905"/>
</dbReference>
<name>A0A4R6QB11_9FIRM</name>
<evidence type="ECO:0000256" key="1">
    <source>
        <dbReference type="ARBA" id="ARBA00007405"/>
    </source>
</evidence>
<keyword evidence="4" id="KW-0547">Nucleotide-binding</keyword>
<feature type="domain" description="TSCPD" evidence="6">
    <location>
        <begin position="4"/>
        <end position="79"/>
    </location>
</feature>
<evidence type="ECO:0000256" key="2">
    <source>
        <dbReference type="ARBA" id="ARBA00012274"/>
    </source>
</evidence>
<dbReference type="EC" id="1.17.4.1" evidence="2"/>
<proteinExistence type="inferred from homology"/>
<gene>
    <name evidence="7" type="ORF">EV211_10758</name>
</gene>
<dbReference type="EMBL" id="SNXO01000007">
    <property type="protein sequence ID" value="TDP58459.1"/>
    <property type="molecule type" value="Genomic_DNA"/>
</dbReference>
<dbReference type="AlphaFoldDB" id="A0A4R6QB11"/>
<evidence type="ECO:0000256" key="4">
    <source>
        <dbReference type="ARBA" id="ARBA00022741"/>
    </source>
</evidence>
<protein>
    <recommendedName>
        <fullName evidence="2">ribonucleoside-diphosphate reductase</fullName>
        <ecNumber evidence="2">1.17.4.1</ecNumber>
    </recommendedName>
</protein>
<keyword evidence="8" id="KW-1185">Reference proteome</keyword>
<dbReference type="NCBIfam" id="TIGR03905">
    <property type="entry name" value="TIGR03905_4_Cys"/>
    <property type="match status" value="1"/>
</dbReference>
<organism evidence="7 8">
    <name type="scientific">Aminicella lysinilytica</name>
    <dbReference type="NCBI Taxonomy" id="433323"/>
    <lineage>
        <taxon>Bacteria</taxon>
        <taxon>Bacillati</taxon>
        <taxon>Bacillota</taxon>
        <taxon>Clostridia</taxon>
        <taxon>Peptostreptococcales</taxon>
        <taxon>Anaerovoracaceae</taxon>
        <taxon>Aminicella</taxon>
    </lineage>
</organism>
<comment type="catalytic activity">
    <reaction evidence="5">
        <text>a 2'-deoxyribonucleoside 5'-diphosphate + [thioredoxin]-disulfide + H2O = a ribonucleoside 5'-diphosphate + [thioredoxin]-dithiol</text>
        <dbReference type="Rhea" id="RHEA:23252"/>
        <dbReference type="Rhea" id="RHEA-COMP:10698"/>
        <dbReference type="Rhea" id="RHEA-COMP:10700"/>
        <dbReference type="ChEBI" id="CHEBI:15377"/>
        <dbReference type="ChEBI" id="CHEBI:29950"/>
        <dbReference type="ChEBI" id="CHEBI:50058"/>
        <dbReference type="ChEBI" id="CHEBI:57930"/>
        <dbReference type="ChEBI" id="CHEBI:73316"/>
        <dbReference type="EC" id="1.17.4.1"/>
    </reaction>
</comment>
<dbReference type="Proteomes" id="UP000295500">
    <property type="component" value="Unassembled WGS sequence"/>
</dbReference>
<sequence length="93" mass="10270">MKHYRYTTSGTCSRQIDFDLDENVVHNINFTGGCSGNLKAIPIILEGWTVEEINDKLRGVMCEGKDTSCSDQLSIAVGKALEMQQSQDEGTAR</sequence>
<dbReference type="GO" id="GO:0071897">
    <property type="term" value="P:DNA biosynthetic process"/>
    <property type="evidence" value="ECO:0007669"/>
    <property type="project" value="UniProtKB-KW"/>
</dbReference>
<dbReference type="GO" id="GO:0004748">
    <property type="term" value="F:ribonucleoside-diphosphate reductase activity, thioredoxin disulfide as acceptor"/>
    <property type="evidence" value="ECO:0007669"/>
    <property type="project" value="UniProtKB-EC"/>
</dbReference>
<evidence type="ECO:0000256" key="3">
    <source>
        <dbReference type="ARBA" id="ARBA00022634"/>
    </source>
</evidence>
<evidence type="ECO:0000256" key="5">
    <source>
        <dbReference type="ARBA" id="ARBA00047754"/>
    </source>
</evidence>
<evidence type="ECO:0000313" key="8">
    <source>
        <dbReference type="Proteomes" id="UP000295500"/>
    </source>
</evidence>
<comment type="caution">
    <text evidence="7">The sequence shown here is derived from an EMBL/GenBank/DDBJ whole genome shotgun (WGS) entry which is preliminary data.</text>
</comment>
<accession>A0A4R6QB11</accession>